<sequence>MALTPATLTNVDTNEKLKCQFNPTEYTVQKSNSWQPRSVVGKNVPDVTFTGGGQRTMTVELFFDANEGNGNVMRDLRKLWKLTMIDESKKNQTTQRSRPPIVLFEWGSHWQFRAVITNMSVKYTLFKQDGTPVRAVANVTLAEARDASNQPAQNPTSHAKPGYKMREVRPKDTLALIAYEEYGDSTRWRVIAEANGIDDPDAVSAGQVLAIPPLT</sequence>
<dbReference type="Pfam" id="PF19266">
    <property type="entry name" value="CIS_tube"/>
    <property type="match status" value="1"/>
</dbReference>
<accession>A0A809RAW7</accession>
<dbReference type="EMBL" id="AP021858">
    <property type="protein sequence ID" value="BBO24610.1"/>
    <property type="molecule type" value="Genomic_DNA"/>
</dbReference>
<evidence type="ECO:0000256" key="1">
    <source>
        <dbReference type="SAM" id="MobiDB-lite"/>
    </source>
</evidence>
<gene>
    <name evidence="3" type="ORF">NPRO_22050</name>
</gene>
<dbReference type="Gene3D" id="3.10.350.10">
    <property type="entry name" value="LysM domain"/>
    <property type="match status" value="1"/>
</dbReference>
<dbReference type="InterPro" id="IPR018392">
    <property type="entry name" value="LysM"/>
</dbReference>
<name>A0A809RAW7_9BACT</name>
<organism evidence="3 4">
    <name type="scientific">Candidatus Nitrosymbiomonas proteolyticus</name>
    <dbReference type="NCBI Taxonomy" id="2608984"/>
    <lineage>
        <taxon>Bacteria</taxon>
        <taxon>Bacillati</taxon>
        <taxon>Armatimonadota</taxon>
        <taxon>Armatimonadota incertae sedis</taxon>
        <taxon>Candidatus Nitrosymbiomonas</taxon>
    </lineage>
</organism>
<evidence type="ECO:0000313" key="3">
    <source>
        <dbReference type="EMBL" id="BBO24610.1"/>
    </source>
</evidence>
<dbReference type="InterPro" id="IPR045361">
    <property type="entry name" value="CIS_tube_prot_N"/>
</dbReference>
<dbReference type="KEGG" id="npy:NPRO_22050"/>
<dbReference type="AlphaFoldDB" id="A0A809RAW7"/>
<dbReference type="Proteomes" id="UP000662873">
    <property type="component" value="Chromosome"/>
</dbReference>
<protein>
    <submittedName>
        <fullName evidence="3">LysM domain/BON superfamily protein</fullName>
    </submittedName>
</protein>
<feature type="domain" description="LysM" evidence="2">
    <location>
        <begin position="164"/>
        <end position="211"/>
    </location>
</feature>
<dbReference type="Pfam" id="PF01476">
    <property type="entry name" value="LysM"/>
    <property type="match status" value="1"/>
</dbReference>
<dbReference type="CDD" id="cd00118">
    <property type="entry name" value="LysM"/>
    <property type="match status" value="1"/>
</dbReference>
<evidence type="ECO:0000313" key="4">
    <source>
        <dbReference type="Proteomes" id="UP000662873"/>
    </source>
</evidence>
<proteinExistence type="predicted"/>
<feature type="compositionally biased region" description="Polar residues" evidence="1">
    <location>
        <begin position="147"/>
        <end position="157"/>
    </location>
</feature>
<reference evidence="3" key="1">
    <citation type="journal article" name="DNA Res.">
        <title>The physiological potential of anammox bacteria as revealed by their core genome structure.</title>
        <authorList>
            <person name="Okubo T."/>
            <person name="Toyoda A."/>
            <person name="Fukuhara K."/>
            <person name="Uchiyama I."/>
            <person name="Harigaya Y."/>
            <person name="Kuroiwa M."/>
            <person name="Suzuki T."/>
            <person name="Murakami Y."/>
            <person name="Suwa Y."/>
            <person name="Takami H."/>
        </authorList>
    </citation>
    <scope>NUCLEOTIDE SEQUENCE</scope>
    <source>
        <strain evidence="3">317325-2</strain>
    </source>
</reference>
<evidence type="ECO:0000259" key="2">
    <source>
        <dbReference type="PROSITE" id="PS51782"/>
    </source>
</evidence>
<dbReference type="InterPro" id="IPR036779">
    <property type="entry name" value="LysM_dom_sf"/>
</dbReference>
<feature type="region of interest" description="Disordered" evidence="1">
    <location>
        <begin position="144"/>
        <end position="165"/>
    </location>
</feature>
<dbReference type="PROSITE" id="PS51782">
    <property type="entry name" value="LYSM"/>
    <property type="match status" value="1"/>
</dbReference>